<proteinExistence type="predicted"/>
<dbReference type="EMBL" id="BLLF01005244">
    <property type="protein sequence ID" value="GFH30940.1"/>
    <property type="molecule type" value="Genomic_DNA"/>
</dbReference>
<accession>A0A6A0ADH3</accession>
<comment type="caution">
    <text evidence="1">The sequence shown here is derived from an EMBL/GenBank/DDBJ whole genome shotgun (WGS) entry which is preliminary data.</text>
</comment>
<evidence type="ECO:0000313" key="2">
    <source>
        <dbReference type="Proteomes" id="UP000485058"/>
    </source>
</evidence>
<evidence type="ECO:0000313" key="1">
    <source>
        <dbReference type="EMBL" id="GFH30940.1"/>
    </source>
</evidence>
<name>A0A6A0ADH3_HAELA</name>
<organism evidence="1 2">
    <name type="scientific">Haematococcus lacustris</name>
    <name type="common">Green alga</name>
    <name type="synonym">Haematococcus pluvialis</name>
    <dbReference type="NCBI Taxonomy" id="44745"/>
    <lineage>
        <taxon>Eukaryota</taxon>
        <taxon>Viridiplantae</taxon>
        <taxon>Chlorophyta</taxon>
        <taxon>core chlorophytes</taxon>
        <taxon>Chlorophyceae</taxon>
        <taxon>CS clade</taxon>
        <taxon>Chlamydomonadales</taxon>
        <taxon>Haematococcaceae</taxon>
        <taxon>Haematococcus</taxon>
    </lineage>
</organism>
<dbReference type="Proteomes" id="UP000485058">
    <property type="component" value="Unassembled WGS sequence"/>
</dbReference>
<dbReference type="AlphaFoldDB" id="A0A6A0ADH3"/>
<reference evidence="1 2" key="1">
    <citation type="submission" date="2020-02" db="EMBL/GenBank/DDBJ databases">
        <title>Draft genome sequence of Haematococcus lacustris strain NIES-144.</title>
        <authorList>
            <person name="Morimoto D."/>
            <person name="Nakagawa S."/>
            <person name="Yoshida T."/>
            <person name="Sawayama S."/>
        </authorList>
    </citation>
    <scope>NUCLEOTIDE SEQUENCE [LARGE SCALE GENOMIC DNA]</scope>
    <source>
        <strain evidence="1 2">NIES-144</strain>
    </source>
</reference>
<keyword evidence="2" id="KW-1185">Reference proteome</keyword>
<sequence>MDSEESEPAKESKWLHLITPTDDIDAVDGRRSGNNRCVEVVIEGWPSVGSLPKQHELQDLLNVQEGHVFDYADIVDDKRKIE</sequence>
<protein>
    <submittedName>
        <fullName evidence="1">Bac_surface_Ag domain-containing protein</fullName>
    </submittedName>
</protein>
<gene>
    <name evidence="1" type="ORF">HaLaN_29878</name>
</gene>
<feature type="non-terminal residue" evidence="1">
    <location>
        <position position="82"/>
    </location>
</feature>
<feature type="non-terminal residue" evidence="1">
    <location>
        <position position="1"/>
    </location>
</feature>